<comment type="caution">
    <text evidence="1">The sequence shown here is derived from an EMBL/GenBank/DDBJ whole genome shotgun (WGS) entry which is preliminary data.</text>
</comment>
<gene>
    <name evidence="1" type="ORF">M9Y10_000663</name>
</gene>
<evidence type="ECO:0008006" key="3">
    <source>
        <dbReference type="Google" id="ProtNLM"/>
    </source>
</evidence>
<protein>
    <recommendedName>
        <fullName evidence="3">Surface antigen BspA-like</fullName>
    </recommendedName>
</protein>
<sequence>MELPPSVISIGQYAFYFCSSLNKISIPSSVCSIGKYCFQFCPIVEISFLSINCSFGKCVFSNIASITISNTTNATEKDSNVKMDLNVIGKFLKFFIYFGFFFRYKDFGNKRNISIC</sequence>
<dbReference type="Proteomes" id="UP001470230">
    <property type="component" value="Unassembled WGS sequence"/>
</dbReference>
<evidence type="ECO:0000313" key="1">
    <source>
        <dbReference type="EMBL" id="KAK8898378.1"/>
    </source>
</evidence>
<proteinExistence type="predicted"/>
<dbReference type="Pfam" id="PF13306">
    <property type="entry name" value="LRR_5"/>
    <property type="match status" value="1"/>
</dbReference>
<accession>A0ABR2L4V9</accession>
<evidence type="ECO:0000313" key="2">
    <source>
        <dbReference type="Proteomes" id="UP001470230"/>
    </source>
</evidence>
<organism evidence="1 2">
    <name type="scientific">Tritrichomonas musculus</name>
    <dbReference type="NCBI Taxonomy" id="1915356"/>
    <lineage>
        <taxon>Eukaryota</taxon>
        <taxon>Metamonada</taxon>
        <taxon>Parabasalia</taxon>
        <taxon>Tritrichomonadida</taxon>
        <taxon>Tritrichomonadidae</taxon>
        <taxon>Tritrichomonas</taxon>
    </lineage>
</organism>
<dbReference type="Gene3D" id="3.80.10.10">
    <property type="entry name" value="Ribonuclease Inhibitor"/>
    <property type="match status" value="1"/>
</dbReference>
<dbReference type="InterPro" id="IPR026906">
    <property type="entry name" value="LRR_5"/>
</dbReference>
<name>A0ABR2L4V9_9EUKA</name>
<dbReference type="EMBL" id="JAPFFF010000001">
    <property type="protein sequence ID" value="KAK8898378.1"/>
    <property type="molecule type" value="Genomic_DNA"/>
</dbReference>
<reference evidence="1 2" key="1">
    <citation type="submission" date="2024-04" db="EMBL/GenBank/DDBJ databases">
        <title>Tritrichomonas musculus Genome.</title>
        <authorList>
            <person name="Alves-Ferreira E."/>
            <person name="Grigg M."/>
            <person name="Lorenzi H."/>
            <person name="Galac M."/>
        </authorList>
    </citation>
    <scope>NUCLEOTIDE SEQUENCE [LARGE SCALE GENOMIC DNA]</scope>
    <source>
        <strain evidence="1 2">EAF2021</strain>
    </source>
</reference>
<dbReference type="InterPro" id="IPR032675">
    <property type="entry name" value="LRR_dom_sf"/>
</dbReference>
<keyword evidence="2" id="KW-1185">Reference proteome</keyword>